<keyword evidence="1" id="KW-0732">Signal</keyword>
<feature type="signal peptide" evidence="1">
    <location>
        <begin position="1"/>
        <end position="20"/>
    </location>
</feature>
<evidence type="ECO:0008006" key="4">
    <source>
        <dbReference type="Google" id="ProtNLM"/>
    </source>
</evidence>
<accession>A0A4V3RIF6</accession>
<evidence type="ECO:0000256" key="1">
    <source>
        <dbReference type="SAM" id="SignalP"/>
    </source>
</evidence>
<gene>
    <name evidence="2" type="ORF">E5352_17880</name>
</gene>
<evidence type="ECO:0000313" key="2">
    <source>
        <dbReference type="EMBL" id="TGY31840.1"/>
    </source>
</evidence>
<evidence type="ECO:0000313" key="3">
    <source>
        <dbReference type="Proteomes" id="UP000306631"/>
    </source>
</evidence>
<dbReference type="AlphaFoldDB" id="A0A4V3RIF6"/>
<name>A0A4V3RIF6_STEMA</name>
<dbReference type="InterPro" id="IPR011045">
    <property type="entry name" value="N2O_reductase_N"/>
</dbReference>
<sequence>MKYVSWAVLALVASTAAACARTPAGAIRIKGDHFVYPSQQAEASIRLGPSLDAWNVSCDKRHALVWGRAWDQIQPGDAPYSNLYLLDLDKGEIVAHVTVSSGPYETEFSQDQTLVRIDERILRQADGTEVDPPPAFYPETCAPFAGKNSA</sequence>
<protein>
    <recommendedName>
        <fullName evidence="4">Lipoprotein</fullName>
    </recommendedName>
</protein>
<comment type="caution">
    <text evidence="2">The sequence shown here is derived from an EMBL/GenBank/DDBJ whole genome shotgun (WGS) entry which is preliminary data.</text>
</comment>
<dbReference type="EMBL" id="SRYW01000022">
    <property type="protein sequence ID" value="TGY31840.1"/>
    <property type="molecule type" value="Genomic_DNA"/>
</dbReference>
<reference evidence="2 3" key="1">
    <citation type="submission" date="2019-04" db="EMBL/GenBank/DDBJ databases">
        <title>Microbes associate with the intestines of laboratory mice.</title>
        <authorList>
            <person name="Navarre W."/>
            <person name="Wong E."/>
            <person name="Huang K."/>
            <person name="Tropini C."/>
            <person name="Ng K."/>
            <person name="Yu B."/>
        </authorList>
    </citation>
    <scope>NUCLEOTIDE SEQUENCE [LARGE SCALE GENOMIC DNA]</scope>
    <source>
        <strain evidence="2 3">NM62_B4-13</strain>
    </source>
</reference>
<dbReference type="PROSITE" id="PS51257">
    <property type="entry name" value="PROKAR_LIPOPROTEIN"/>
    <property type="match status" value="1"/>
</dbReference>
<dbReference type="OrthoDB" id="9415890at2"/>
<feature type="chain" id="PRO_5020256007" description="Lipoprotein" evidence="1">
    <location>
        <begin position="21"/>
        <end position="150"/>
    </location>
</feature>
<dbReference type="Proteomes" id="UP000306631">
    <property type="component" value="Unassembled WGS sequence"/>
</dbReference>
<dbReference type="RefSeq" id="WP_136006897.1">
    <property type="nucleotide sequence ID" value="NZ_SRYW01000022.1"/>
</dbReference>
<proteinExistence type="predicted"/>
<organism evidence="2 3">
    <name type="scientific">Stenotrophomonas maltophilia</name>
    <name type="common">Pseudomonas maltophilia</name>
    <name type="synonym">Xanthomonas maltophilia</name>
    <dbReference type="NCBI Taxonomy" id="40324"/>
    <lineage>
        <taxon>Bacteria</taxon>
        <taxon>Pseudomonadati</taxon>
        <taxon>Pseudomonadota</taxon>
        <taxon>Gammaproteobacteria</taxon>
        <taxon>Lysobacterales</taxon>
        <taxon>Lysobacteraceae</taxon>
        <taxon>Stenotrophomonas</taxon>
        <taxon>Stenotrophomonas maltophilia group</taxon>
    </lineage>
</organism>
<dbReference type="SUPFAM" id="SSF50974">
    <property type="entry name" value="Nitrous oxide reductase, N-terminal domain"/>
    <property type="match status" value="1"/>
</dbReference>